<dbReference type="PANTHER" id="PTHR34047">
    <property type="entry name" value="NUCLEAR INTRON MATURASE 1, MITOCHONDRIAL-RELATED"/>
    <property type="match status" value="1"/>
</dbReference>
<dbReference type="InterPro" id="IPR051083">
    <property type="entry name" value="GrpII_Intron_Splice-Mob/Def"/>
</dbReference>
<dbReference type="SUPFAM" id="SSF56672">
    <property type="entry name" value="DNA/RNA polymerases"/>
    <property type="match status" value="1"/>
</dbReference>
<gene>
    <name evidence="2" type="ORF">WA1_51765</name>
</gene>
<dbReference type="InterPro" id="IPR043502">
    <property type="entry name" value="DNA/RNA_pol_sf"/>
</dbReference>
<comment type="caution">
    <text evidence="2">The sequence shown here is derived from an EMBL/GenBank/DDBJ whole genome shotgun (WGS) entry which is preliminary data.</text>
</comment>
<organism evidence="2 3">
    <name type="scientific">Scytonema hofmannii PCC 7110</name>
    <dbReference type="NCBI Taxonomy" id="128403"/>
    <lineage>
        <taxon>Bacteria</taxon>
        <taxon>Bacillati</taxon>
        <taxon>Cyanobacteriota</taxon>
        <taxon>Cyanophyceae</taxon>
        <taxon>Nostocales</taxon>
        <taxon>Scytonemataceae</taxon>
        <taxon>Scytonema</taxon>
    </lineage>
</organism>
<dbReference type="Pfam" id="PF00078">
    <property type="entry name" value="RVT_1"/>
    <property type="match status" value="1"/>
</dbReference>
<evidence type="ECO:0000259" key="1">
    <source>
        <dbReference type="PROSITE" id="PS50878"/>
    </source>
</evidence>
<dbReference type="STRING" id="128403.WA1_51765"/>
<dbReference type="PROSITE" id="PS50878">
    <property type="entry name" value="RT_POL"/>
    <property type="match status" value="1"/>
</dbReference>
<dbReference type="EMBL" id="ANNX02000082">
    <property type="protein sequence ID" value="KYC34461.1"/>
    <property type="molecule type" value="Genomic_DNA"/>
</dbReference>
<evidence type="ECO:0000313" key="2">
    <source>
        <dbReference type="EMBL" id="KYC34461.1"/>
    </source>
</evidence>
<dbReference type="CDD" id="cd01646">
    <property type="entry name" value="RT_Bac_retron_I"/>
    <property type="match status" value="1"/>
</dbReference>
<dbReference type="InterPro" id="IPR000477">
    <property type="entry name" value="RT_dom"/>
</dbReference>
<name>A0A139WPV2_9CYAN</name>
<reference evidence="2 3" key="1">
    <citation type="journal article" date="2013" name="Genome Biol. Evol.">
        <title>Genomes of Stigonematalean cyanobacteria (subsection V) and the evolution of oxygenic photosynthesis from prokaryotes to plastids.</title>
        <authorList>
            <person name="Dagan T."/>
            <person name="Roettger M."/>
            <person name="Stucken K."/>
            <person name="Landan G."/>
            <person name="Koch R."/>
            <person name="Major P."/>
            <person name="Gould S.B."/>
            <person name="Goremykin V.V."/>
            <person name="Rippka R."/>
            <person name="Tandeau de Marsac N."/>
            <person name="Gugger M."/>
            <person name="Lockhart P.J."/>
            <person name="Allen J.F."/>
            <person name="Brune I."/>
            <person name="Maus I."/>
            <person name="Puhler A."/>
            <person name="Martin W.F."/>
        </authorList>
    </citation>
    <scope>NUCLEOTIDE SEQUENCE [LARGE SCALE GENOMIC DNA]</scope>
    <source>
        <strain evidence="2 3">PCC 7110</strain>
    </source>
</reference>
<proteinExistence type="predicted"/>
<evidence type="ECO:0000313" key="3">
    <source>
        <dbReference type="Proteomes" id="UP000076925"/>
    </source>
</evidence>
<keyword evidence="3" id="KW-1185">Reference proteome</keyword>
<sequence>MPGLDKKIIAQINHESVITHVKADIRSDFILAPHYMAIFNRAGDDLWDQLKQQLGAGTYQPELPLTISVPKERFFTRPGSILRPADRFMYQALVDNITEKLEDGLDRTRSFSHVPSVEEGQMFQPNHESWENFQASIADICDASQFILKADISNYFERLPQHHLVNLMAAAGCAPEVVSLLEEMMLAFRERNSFGIVQGVYPSDALGNFFLSDFDAYCDLTDVLSARYVDDIYMGFSSEAEARKGLASLIETLRKDGLHLNEYKSKIIPADEVIQEETAIDRLFDEIRNEIEDDEAYARVSPYGFEVEWEEEEIDDEDDENGDEELQNAAVERLMDNIGDYPRQEDQIEKFCLPILRSAQSDCAIEHVLENLKNKPHQTRLYFSYVSAFVRTEQDVVDALEELIADDTVSDYQRMFLLAALLRAETVKRATVNTALQWLQ</sequence>
<dbReference type="Proteomes" id="UP000076925">
    <property type="component" value="Unassembled WGS sequence"/>
</dbReference>
<protein>
    <recommendedName>
        <fullName evidence="1">Reverse transcriptase domain-containing protein</fullName>
    </recommendedName>
</protein>
<dbReference type="PANTHER" id="PTHR34047:SF8">
    <property type="entry name" value="PROTEIN YKFC"/>
    <property type="match status" value="1"/>
</dbReference>
<feature type="non-terminal residue" evidence="2">
    <location>
        <position position="440"/>
    </location>
</feature>
<dbReference type="OrthoDB" id="9793236at2"/>
<accession>A0A139WPV2</accession>
<feature type="domain" description="Reverse transcriptase" evidence="1">
    <location>
        <begin position="1"/>
        <end position="307"/>
    </location>
</feature>
<dbReference type="AlphaFoldDB" id="A0A139WPV2"/>